<dbReference type="Proteomes" id="UP000886758">
    <property type="component" value="Unassembled WGS sequence"/>
</dbReference>
<accession>A0A9D1GRL1</accession>
<gene>
    <name evidence="1" type="ORF">IAD46_00490</name>
</gene>
<proteinExistence type="predicted"/>
<organism evidence="1 2">
    <name type="scientific">Candidatus Pelethenecus faecipullorum</name>
    <dbReference type="NCBI Taxonomy" id="2840900"/>
    <lineage>
        <taxon>Bacteria</taxon>
        <taxon>Bacillati</taxon>
        <taxon>Mycoplasmatota</taxon>
        <taxon>Mollicutes</taxon>
        <taxon>Candidatus Pelethenecus</taxon>
    </lineage>
</organism>
<reference evidence="1" key="2">
    <citation type="journal article" date="2021" name="PeerJ">
        <title>Extensive microbial diversity within the chicken gut microbiome revealed by metagenomics and culture.</title>
        <authorList>
            <person name="Gilroy R."/>
            <person name="Ravi A."/>
            <person name="Getino M."/>
            <person name="Pursley I."/>
            <person name="Horton D.L."/>
            <person name="Alikhan N.F."/>
            <person name="Baker D."/>
            <person name="Gharbi K."/>
            <person name="Hall N."/>
            <person name="Watson M."/>
            <person name="Adriaenssens E.M."/>
            <person name="Foster-Nyarko E."/>
            <person name="Jarju S."/>
            <person name="Secka A."/>
            <person name="Antonio M."/>
            <person name="Oren A."/>
            <person name="Chaudhuri R.R."/>
            <person name="La Ragione R."/>
            <person name="Hildebrand F."/>
            <person name="Pallen M.J."/>
        </authorList>
    </citation>
    <scope>NUCLEOTIDE SEQUENCE</scope>
    <source>
        <strain evidence="1">ChiW17-6978</strain>
    </source>
</reference>
<protein>
    <submittedName>
        <fullName evidence="1">Uncharacterized protein</fullName>
    </submittedName>
</protein>
<dbReference type="AlphaFoldDB" id="A0A9D1GRL1"/>
<evidence type="ECO:0000313" key="2">
    <source>
        <dbReference type="Proteomes" id="UP000886758"/>
    </source>
</evidence>
<reference evidence="1" key="1">
    <citation type="submission" date="2020-10" db="EMBL/GenBank/DDBJ databases">
        <authorList>
            <person name="Gilroy R."/>
        </authorList>
    </citation>
    <scope>NUCLEOTIDE SEQUENCE</scope>
    <source>
        <strain evidence="1">ChiW17-6978</strain>
    </source>
</reference>
<name>A0A9D1GRL1_9MOLU</name>
<dbReference type="EMBL" id="DVLF01000017">
    <property type="protein sequence ID" value="HIT49481.1"/>
    <property type="molecule type" value="Genomic_DNA"/>
</dbReference>
<sequence length="104" mass="11407">MVVIAFLTNDAIFPATCTKKFTIVSKIASTLSQFTIMTTAITKIVTTAMASFITVGVNYNIKTASIAENAPLIATTEASFKPALAKTSTYCPYARRKFYYFIVR</sequence>
<evidence type="ECO:0000313" key="1">
    <source>
        <dbReference type="EMBL" id="HIT49481.1"/>
    </source>
</evidence>
<comment type="caution">
    <text evidence="1">The sequence shown here is derived from an EMBL/GenBank/DDBJ whole genome shotgun (WGS) entry which is preliminary data.</text>
</comment>